<evidence type="ECO:0000313" key="3">
    <source>
        <dbReference type="Proteomes" id="UP001190700"/>
    </source>
</evidence>
<dbReference type="InterPro" id="IPR002048">
    <property type="entry name" value="EF_hand_dom"/>
</dbReference>
<proteinExistence type="predicted"/>
<name>A0AAE0BI01_9CHLO</name>
<dbReference type="Proteomes" id="UP001190700">
    <property type="component" value="Unassembled WGS sequence"/>
</dbReference>
<dbReference type="InterPro" id="IPR011992">
    <property type="entry name" value="EF-hand-dom_pair"/>
</dbReference>
<feature type="domain" description="EF-hand" evidence="1">
    <location>
        <begin position="58"/>
        <end position="93"/>
    </location>
</feature>
<accession>A0AAE0BI01</accession>
<dbReference type="EMBL" id="LGRX02035112">
    <property type="protein sequence ID" value="KAK3236238.1"/>
    <property type="molecule type" value="Genomic_DNA"/>
</dbReference>
<gene>
    <name evidence="2" type="ORF">CYMTET_53610</name>
</gene>
<evidence type="ECO:0000259" key="1">
    <source>
        <dbReference type="PROSITE" id="PS50222"/>
    </source>
</evidence>
<reference evidence="2 3" key="1">
    <citation type="journal article" date="2015" name="Genome Biol. Evol.">
        <title>Comparative Genomics of a Bacterivorous Green Alga Reveals Evolutionary Causalities and Consequences of Phago-Mixotrophic Mode of Nutrition.</title>
        <authorList>
            <person name="Burns J.A."/>
            <person name="Paasch A."/>
            <person name="Narechania A."/>
            <person name="Kim E."/>
        </authorList>
    </citation>
    <scope>NUCLEOTIDE SEQUENCE [LARGE SCALE GENOMIC DNA]</scope>
    <source>
        <strain evidence="2 3">PLY_AMNH</strain>
    </source>
</reference>
<evidence type="ECO:0000313" key="2">
    <source>
        <dbReference type="EMBL" id="KAK3236238.1"/>
    </source>
</evidence>
<dbReference type="AlphaFoldDB" id="A0AAE0BI01"/>
<dbReference type="GO" id="GO:0005509">
    <property type="term" value="F:calcium ion binding"/>
    <property type="evidence" value="ECO:0007669"/>
    <property type="project" value="InterPro"/>
</dbReference>
<dbReference type="Gene3D" id="1.10.238.10">
    <property type="entry name" value="EF-hand"/>
    <property type="match status" value="1"/>
</dbReference>
<comment type="caution">
    <text evidence="2">The sequence shown here is derived from an EMBL/GenBank/DDBJ whole genome shotgun (WGS) entry which is preliminary data.</text>
</comment>
<dbReference type="PROSITE" id="PS50222">
    <property type="entry name" value="EF_HAND_2"/>
    <property type="match status" value="1"/>
</dbReference>
<protein>
    <recommendedName>
        <fullName evidence="1">EF-hand domain-containing protein</fullName>
    </recommendedName>
</protein>
<organism evidence="2 3">
    <name type="scientific">Cymbomonas tetramitiformis</name>
    <dbReference type="NCBI Taxonomy" id="36881"/>
    <lineage>
        <taxon>Eukaryota</taxon>
        <taxon>Viridiplantae</taxon>
        <taxon>Chlorophyta</taxon>
        <taxon>Pyramimonadophyceae</taxon>
        <taxon>Pyramimonadales</taxon>
        <taxon>Pyramimonadaceae</taxon>
        <taxon>Cymbomonas</taxon>
    </lineage>
</organism>
<keyword evidence="3" id="KW-1185">Reference proteome</keyword>
<sequence>MTLLGSIFAQKKEALKIATMLGSSFGPFQALRDDCTVTRDQLIQLLAKAAEDDATQAPFELTVGKFYRTLDRDNKGFISKKDLHDFFHDTGDSIPEFMQVALLTAIDSTLLGESFTEEELKVFLKHRRD</sequence>
<dbReference type="SUPFAM" id="SSF47473">
    <property type="entry name" value="EF-hand"/>
    <property type="match status" value="1"/>
</dbReference>